<comment type="caution">
    <text evidence="1">The sequence shown here is derived from an EMBL/GenBank/DDBJ whole genome shotgun (WGS) entry which is preliminary data.</text>
</comment>
<accession>A0A495K202</accession>
<reference evidence="1 2" key="1">
    <citation type="submission" date="2018-10" db="EMBL/GenBank/DDBJ databases">
        <title>Sequencing the genomes of 1000 actinobacteria strains.</title>
        <authorList>
            <person name="Klenk H.-P."/>
        </authorList>
    </citation>
    <scope>NUCLEOTIDE SEQUENCE [LARGE SCALE GENOMIC DNA]</scope>
    <source>
        <strain evidence="1 2">DSM 44343</strain>
    </source>
</reference>
<dbReference type="AlphaFoldDB" id="A0A495K202"/>
<organism evidence="1 2">
    <name type="scientific">Williamsia marianensis</name>
    <dbReference type="NCBI Taxonomy" id="85044"/>
    <lineage>
        <taxon>Bacteria</taxon>
        <taxon>Bacillati</taxon>
        <taxon>Actinomycetota</taxon>
        <taxon>Actinomycetes</taxon>
        <taxon>Mycobacteriales</taxon>
        <taxon>Nocardiaceae</taxon>
        <taxon>Williamsia</taxon>
    </lineage>
</organism>
<name>A0A495K202_WILMA</name>
<dbReference type="EMBL" id="RBKV01000001">
    <property type="protein sequence ID" value="RKR94479.1"/>
    <property type="molecule type" value="Genomic_DNA"/>
</dbReference>
<evidence type="ECO:0000313" key="2">
    <source>
        <dbReference type="Proteomes" id="UP000274762"/>
    </source>
</evidence>
<dbReference type="Proteomes" id="UP000274762">
    <property type="component" value="Unassembled WGS sequence"/>
</dbReference>
<evidence type="ECO:0008006" key="3">
    <source>
        <dbReference type="Google" id="ProtNLM"/>
    </source>
</evidence>
<protein>
    <recommendedName>
        <fullName evidence="3">Very-short-patch-repair endonuclease</fullName>
    </recommendedName>
</protein>
<proteinExistence type="predicted"/>
<dbReference type="RefSeq" id="WP_245968950.1">
    <property type="nucleotide sequence ID" value="NZ_CBCRXS010000006.1"/>
</dbReference>
<gene>
    <name evidence="1" type="ORF">DFJ75_1275</name>
</gene>
<evidence type="ECO:0000313" key="1">
    <source>
        <dbReference type="EMBL" id="RKR94479.1"/>
    </source>
</evidence>
<sequence>MILVRLGPSTLLVRLIAMEIGVYSRPELQLRGLDGWQLRKQVRDGSLIRLRPGWYATETANAVVVEAVRRGGALSCVSALRHHGLWVPPGYDRVHVRASKHNKAHGTRSCQGHGRPMPVTTAVDSIPVALDCAARCMSAEDWIVVCDSALNSGGLTIAGLKLAMGTVTQRVSDLMDKCEPEAQSGTESITRLRLRAAGFTVVVQPVILGIGRVDMRVGRLLIECDSQSHHTSLENYRNDRRRDRQALLDRWLTMRITYEDVLYGWEEVLADIRSITRTDRHRIRTTIVPVSGGEGLSALGDRAAG</sequence>
<dbReference type="Gene3D" id="3.40.960.10">
    <property type="entry name" value="VSR Endonuclease"/>
    <property type="match status" value="1"/>
</dbReference>